<sequence>ILQYVEELDTDSIVIPAHIDGGKKAMLATYKGPTNVFNKLLNHPNLNVVEVVKDTTPGKKKIGKEKVKDYFERLRDKDRSPIAYIQNSDGHAIKDIGKRFSYVRIGKPSFWSLKNSLEDPETRVRMRKNYKPNTNKTKILGISFSKKNKWKHLAFNENLNCIIGKKRTNKSTIIDLILYGLGRLEEEKLIKEKYSVNVFIKKGSEIIFFW</sequence>
<comment type="caution">
    <text evidence="1">The sequence shown here is derived from an EMBL/GenBank/DDBJ whole genome shotgun (WGS) entry which is preliminary data.</text>
</comment>
<gene>
    <name evidence="1" type="ORF">S01H4_58468</name>
</gene>
<evidence type="ECO:0000313" key="1">
    <source>
        <dbReference type="EMBL" id="GAH15063.1"/>
    </source>
</evidence>
<dbReference type="EMBL" id="BART01034154">
    <property type="protein sequence ID" value="GAH15063.1"/>
    <property type="molecule type" value="Genomic_DNA"/>
</dbReference>
<organism evidence="1">
    <name type="scientific">marine sediment metagenome</name>
    <dbReference type="NCBI Taxonomy" id="412755"/>
    <lineage>
        <taxon>unclassified sequences</taxon>
        <taxon>metagenomes</taxon>
        <taxon>ecological metagenomes</taxon>
    </lineage>
</organism>
<proteinExistence type="predicted"/>
<evidence type="ECO:0008006" key="2">
    <source>
        <dbReference type="Google" id="ProtNLM"/>
    </source>
</evidence>
<name>X1F2P4_9ZZZZ</name>
<feature type="non-terminal residue" evidence="1">
    <location>
        <position position="1"/>
    </location>
</feature>
<dbReference type="AlphaFoldDB" id="X1F2P4"/>
<reference evidence="1" key="1">
    <citation type="journal article" date="2014" name="Front. Microbiol.">
        <title>High frequency of phylogenetically diverse reductive dehalogenase-homologous genes in deep subseafloor sedimentary metagenomes.</title>
        <authorList>
            <person name="Kawai M."/>
            <person name="Futagami T."/>
            <person name="Toyoda A."/>
            <person name="Takaki Y."/>
            <person name="Nishi S."/>
            <person name="Hori S."/>
            <person name="Arai W."/>
            <person name="Tsubouchi T."/>
            <person name="Morono Y."/>
            <person name="Uchiyama I."/>
            <person name="Ito T."/>
            <person name="Fujiyama A."/>
            <person name="Inagaki F."/>
            <person name="Takami H."/>
        </authorList>
    </citation>
    <scope>NUCLEOTIDE SEQUENCE</scope>
    <source>
        <strain evidence="1">Expedition CK06-06</strain>
    </source>
</reference>
<protein>
    <recommendedName>
        <fullName evidence="2">Rad50/SbcC-type AAA domain-containing protein</fullName>
    </recommendedName>
</protein>
<accession>X1F2P4</accession>